<evidence type="ECO:0000313" key="1">
    <source>
        <dbReference type="EMBL" id="GGX52995.1"/>
    </source>
</evidence>
<dbReference type="Pfam" id="PF18906">
    <property type="entry name" value="Phage_tube_2"/>
    <property type="match status" value="1"/>
</dbReference>
<sequence length="390" mass="40509">MPATGVLRTKKKILTTKVEGTYGSDAAPGVVDAIMVTNLDLSPLEVEAQERGQVQPYFGNTEDIIAAAYVKLSFDVEVSGSGAAGTVPQLGKLLRACSMSETIMAAPVTGVASAGGSVTQMPLAAGASAVDGAYVGMTINLTGGTGAGQSAVIKSYTGATKTAVFTAPLATAPDATTQYTIPAQVVYRRITDNPESVTHYVNIDGVLHKMLGVRGTVSFSFSNKKVPTAKFSMTGLFAQVVDAPAGQASYAGKTPPVAVNAINTRNTRLHDFFGAVVSDLSIDVANDITFRTLGGGTEQVLITDSKPTGSITQQATKMADKDWYTAIKNAAVGALSITHGTVAGNIVKIDAPRVQLTKPQLSDMDNIVMLQTGLKLLPDLGNDELTISFM</sequence>
<comment type="caution">
    <text evidence="1">The sequence shown here is derived from an EMBL/GenBank/DDBJ whole genome shotgun (WGS) entry which is preliminary data.</text>
</comment>
<proteinExistence type="predicted"/>
<evidence type="ECO:0000313" key="2">
    <source>
        <dbReference type="Proteomes" id="UP000653343"/>
    </source>
</evidence>
<protein>
    <submittedName>
        <fullName evidence="1">Uncharacterized protein</fullName>
    </submittedName>
</protein>
<keyword evidence="2" id="KW-1185">Reference proteome</keyword>
<accession>A0ABQ2Y3X7</accession>
<name>A0ABQ2Y3X7_9BURK</name>
<gene>
    <name evidence="1" type="ORF">GCM10010946_34480</name>
</gene>
<reference evidence="2" key="1">
    <citation type="journal article" date="2019" name="Int. J. Syst. Evol. Microbiol.">
        <title>The Global Catalogue of Microorganisms (GCM) 10K type strain sequencing project: providing services to taxonomists for standard genome sequencing and annotation.</title>
        <authorList>
            <consortium name="The Broad Institute Genomics Platform"/>
            <consortium name="The Broad Institute Genome Sequencing Center for Infectious Disease"/>
            <person name="Wu L."/>
            <person name="Ma J."/>
        </authorList>
    </citation>
    <scope>NUCLEOTIDE SEQUENCE [LARGE SCALE GENOMIC DNA]</scope>
    <source>
        <strain evidence="2">KCTC 23917</strain>
    </source>
</reference>
<organism evidence="1 2">
    <name type="scientific">Undibacterium squillarum</name>
    <dbReference type="NCBI Taxonomy" id="1131567"/>
    <lineage>
        <taxon>Bacteria</taxon>
        <taxon>Pseudomonadati</taxon>
        <taxon>Pseudomonadota</taxon>
        <taxon>Betaproteobacteria</taxon>
        <taxon>Burkholderiales</taxon>
        <taxon>Oxalobacteraceae</taxon>
        <taxon>Undibacterium</taxon>
    </lineage>
</organism>
<dbReference type="EMBL" id="BMYU01000012">
    <property type="protein sequence ID" value="GGX52995.1"/>
    <property type="molecule type" value="Genomic_DNA"/>
</dbReference>
<dbReference type="Proteomes" id="UP000653343">
    <property type="component" value="Unassembled WGS sequence"/>
</dbReference>
<dbReference type="InterPro" id="IPR044000">
    <property type="entry name" value="Phage_tube_2"/>
</dbReference>